<keyword evidence="1" id="KW-0472">Membrane</keyword>
<feature type="transmembrane region" description="Helical" evidence="1">
    <location>
        <begin position="182"/>
        <end position="202"/>
    </location>
</feature>
<dbReference type="Pfam" id="PF18175">
    <property type="entry name" value="HU-CCDC81_bac_2"/>
    <property type="match status" value="1"/>
</dbReference>
<sequence length="339" mass="37710">MATIQHYIQELLFERDCVVVPDFGGFITNFQSAKLDRSLNFISPAKRWVAFNSLLKNDDGLLSHFIAKSEGISLEESTIKIRAFVDALKFRLRNSEQVYLEKIGFFELNKENKLVFTPLAEQNYCSDSFGLSTINIYPKRNQEVDSPKIESKSKLLAFKGADRAAERVVKTSKKTAATIKKLIPFMTGVATAVLLGIGILSYEEQNSLSTMNPFVGITARKPVPAPVIVTKSQVDTSSRVIQVKPDSSVLKENSPSYTNKGDYFVIVGSFGNEANAQKFVKELQSKGFSNASVIEPERKGKLIKVSANSYNNENEAYTESATIKSKLRASAWIFKSSKK</sequence>
<dbReference type="InterPro" id="IPR036680">
    <property type="entry name" value="SPOR-like_sf"/>
</dbReference>
<dbReference type="PROSITE" id="PS51724">
    <property type="entry name" value="SPOR"/>
    <property type="match status" value="1"/>
</dbReference>
<evidence type="ECO:0000256" key="1">
    <source>
        <dbReference type="SAM" id="Phobius"/>
    </source>
</evidence>
<dbReference type="InterPro" id="IPR007730">
    <property type="entry name" value="SPOR-like_dom"/>
</dbReference>
<dbReference type="InterPro" id="IPR041268">
    <property type="entry name" value="HU-CCDC81_bac_2"/>
</dbReference>
<comment type="caution">
    <text evidence="3">The sequence shown here is derived from an EMBL/GenBank/DDBJ whole genome shotgun (WGS) entry which is preliminary data.</text>
</comment>
<reference evidence="3 4" key="1">
    <citation type="submission" date="2023-05" db="EMBL/GenBank/DDBJ databases">
        <title>Novel species of genus Flectobacillus isolated from stream in China.</title>
        <authorList>
            <person name="Lu H."/>
        </authorList>
    </citation>
    <scope>NUCLEOTIDE SEQUENCE [LARGE SCALE GENOMIC DNA]</scope>
    <source>
        <strain evidence="3 4">KCTC 42575</strain>
    </source>
</reference>
<keyword evidence="4" id="KW-1185">Reference proteome</keyword>
<dbReference type="Gene3D" id="3.30.70.1070">
    <property type="entry name" value="Sporulation related repeat"/>
    <property type="match status" value="1"/>
</dbReference>
<name>A0ABT6Y4E6_9BACT</name>
<gene>
    <name evidence="3" type="ORF">QM524_04415</name>
</gene>
<dbReference type="RefSeq" id="WP_283343657.1">
    <property type="nucleotide sequence ID" value="NZ_JASHIF010000003.1"/>
</dbReference>
<dbReference type="Pfam" id="PF05036">
    <property type="entry name" value="SPOR"/>
    <property type="match status" value="1"/>
</dbReference>
<dbReference type="SUPFAM" id="SSF110997">
    <property type="entry name" value="Sporulation related repeat"/>
    <property type="match status" value="1"/>
</dbReference>
<feature type="domain" description="SPOR" evidence="2">
    <location>
        <begin position="257"/>
        <end position="336"/>
    </location>
</feature>
<dbReference type="Pfam" id="PF18174">
    <property type="entry name" value="HU-CCDC81_bac_1"/>
    <property type="match status" value="1"/>
</dbReference>
<keyword evidence="1" id="KW-1133">Transmembrane helix</keyword>
<dbReference type="Proteomes" id="UP001236507">
    <property type="component" value="Unassembled WGS sequence"/>
</dbReference>
<dbReference type="EMBL" id="JASHIF010000003">
    <property type="protein sequence ID" value="MDI9858443.1"/>
    <property type="molecule type" value="Genomic_DNA"/>
</dbReference>
<accession>A0ABT6Y4E6</accession>
<protein>
    <submittedName>
        <fullName evidence="3">SPOR domain-containing protein</fullName>
    </submittedName>
</protein>
<organism evidence="3 4">
    <name type="scientific">Flectobacillus roseus</name>
    <dbReference type="NCBI Taxonomy" id="502259"/>
    <lineage>
        <taxon>Bacteria</taxon>
        <taxon>Pseudomonadati</taxon>
        <taxon>Bacteroidota</taxon>
        <taxon>Cytophagia</taxon>
        <taxon>Cytophagales</taxon>
        <taxon>Flectobacillaceae</taxon>
        <taxon>Flectobacillus</taxon>
    </lineage>
</organism>
<evidence type="ECO:0000313" key="3">
    <source>
        <dbReference type="EMBL" id="MDI9858443.1"/>
    </source>
</evidence>
<evidence type="ECO:0000259" key="2">
    <source>
        <dbReference type="PROSITE" id="PS51724"/>
    </source>
</evidence>
<proteinExistence type="predicted"/>
<evidence type="ECO:0000313" key="4">
    <source>
        <dbReference type="Proteomes" id="UP001236507"/>
    </source>
</evidence>
<dbReference type="InterPro" id="IPR040495">
    <property type="entry name" value="HU-CCDC81_bac_1"/>
</dbReference>
<keyword evidence="1" id="KW-0812">Transmembrane</keyword>